<keyword evidence="2" id="KW-1133">Transmembrane helix</keyword>
<accession>A0A3E0HCM0</accession>
<dbReference type="PANTHER" id="PTHR40047">
    <property type="entry name" value="UPF0703 PROTEIN YCGQ"/>
    <property type="match status" value="1"/>
</dbReference>
<dbReference type="RefSeq" id="WP_379800205.1">
    <property type="nucleotide sequence ID" value="NZ_JBHLUJ010000023.1"/>
</dbReference>
<sequence>MRRETQNILLVLLGGALLKIALNGTFLNYVKPSLQPWLVLSGAVMVVLAGVAIVTDVVKARRAQTADTTAGHSADTAIGHAAGTVTDQPADTPIGHSAAAATDLLADTATDHAAASTAFASSAVASSTAAPGDRAVVSAASVSSAVASSTASPADRRAAASTTVTVAEHGSDHDHPRGDLVLAGAASHAHDDGHGHSHGSARSAWMLLMPVLAIFLIAPPALGADSVNRAGGRTVASEQRQDQVIKTKFPPLPAGSVVPLRMADVATRAAWDSTNSLDGRTLELTGFVVHDAAGVYVARLVITCCAADAMPVKARLVGSEGLADDQWITVTGKVRPNSAMQADNYVPVFDVESVKKIAVPGDPYEY</sequence>
<dbReference type="NCBIfam" id="TIGR03943">
    <property type="entry name" value="TIGR03943 family putative permease subunit"/>
    <property type="match status" value="1"/>
</dbReference>
<feature type="transmembrane region" description="Helical" evidence="2">
    <location>
        <begin position="204"/>
        <end position="222"/>
    </location>
</feature>
<feature type="compositionally biased region" description="Basic and acidic residues" evidence="1">
    <location>
        <begin position="169"/>
        <end position="178"/>
    </location>
</feature>
<dbReference type="PANTHER" id="PTHR40047:SF1">
    <property type="entry name" value="UPF0703 PROTEIN YCGQ"/>
    <property type="match status" value="1"/>
</dbReference>
<feature type="domain" description="DUF1980" evidence="3">
    <location>
        <begin position="275"/>
        <end position="366"/>
    </location>
</feature>
<reference evidence="4 5" key="1">
    <citation type="submission" date="2018-08" db="EMBL/GenBank/DDBJ databases">
        <title>Genomic Encyclopedia of Archaeal and Bacterial Type Strains, Phase II (KMG-II): from individual species to whole genera.</title>
        <authorList>
            <person name="Goeker M."/>
        </authorList>
    </citation>
    <scope>NUCLEOTIDE SEQUENCE [LARGE SCALE GENOMIC DNA]</scope>
    <source>
        <strain evidence="4 5">DSM 45791</strain>
    </source>
</reference>
<dbReference type="Proteomes" id="UP000256269">
    <property type="component" value="Unassembled WGS sequence"/>
</dbReference>
<gene>
    <name evidence="4" type="ORF">BCF44_11094</name>
</gene>
<dbReference type="InterPro" id="IPR048447">
    <property type="entry name" value="DUF1980_C"/>
</dbReference>
<organism evidence="4 5">
    <name type="scientific">Kutzneria buriramensis</name>
    <dbReference type="NCBI Taxonomy" id="1045776"/>
    <lineage>
        <taxon>Bacteria</taxon>
        <taxon>Bacillati</taxon>
        <taxon>Actinomycetota</taxon>
        <taxon>Actinomycetes</taxon>
        <taxon>Pseudonocardiales</taxon>
        <taxon>Pseudonocardiaceae</taxon>
        <taxon>Kutzneria</taxon>
    </lineage>
</organism>
<evidence type="ECO:0000256" key="2">
    <source>
        <dbReference type="SAM" id="Phobius"/>
    </source>
</evidence>
<evidence type="ECO:0000256" key="1">
    <source>
        <dbReference type="SAM" id="MobiDB-lite"/>
    </source>
</evidence>
<evidence type="ECO:0000313" key="4">
    <source>
        <dbReference type="EMBL" id="REH42598.1"/>
    </source>
</evidence>
<keyword evidence="2" id="KW-0472">Membrane</keyword>
<feature type="region of interest" description="Disordered" evidence="1">
    <location>
        <begin position="146"/>
        <end position="179"/>
    </location>
</feature>
<dbReference type="Pfam" id="PF21537">
    <property type="entry name" value="DUF1980_C"/>
    <property type="match status" value="1"/>
</dbReference>
<keyword evidence="2" id="KW-0812">Transmembrane</keyword>
<evidence type="ECO:0000313" key="5">
    <source>
        <dbReference type="Proteomes" id="UP000256269"/>
    </source>
</evidence>
<protein>
    <submittedName>
        <fullName evidence="4">Putative repeat protein (TIGR03943 family)</fullName>
    </submittedName>
</protein>
<comment type="caution">
    <text evidence="4">The sequence shown here is derived from an EMBL/GenBank/DDBJ whole genome shotgun (WGS) entry which is preliminary data.</text>
</comment>
<evidence type="ECO:0000259" key="3">
    <source>
        <dbReference type="Pfam" id="PF21537"/>
    </source>
</evidence>
<keyword evidence="5" id="KW-1185">Reference proteome</keyword>
<dbReference type="InterPro" id="IPR052955">
    <property type="entry name" value="UPF0703_membrane_permease"/>
</dbReference>
<feature type="transmembrane region" description="Helical" evidence="2">
    <location>
        <begin position="39"/>
        <end position="58"/>
    </location>
</feature>
<feature type="compositionally biased region" description="Low complexity" evidence="1">
    <location>
        <begin position="146"/>
        <end position="167"/>
    </location>
</feature>
<proteinExistence type="predicted"/>
<dbReference type="AlphaFoldDB" id="A0A3E0HCM0"/>
<dbReference type="EMBL" id="QUNO01000010">
    <property type="protein sequence ID" value="REH42598.1"/>
    <property type="molecule type" value="Genomic_DNA"/>
</dbReference>
<dbReference type="InterPro" id="IPR015402">
    <property type="entry name" value="DUF1980"/>
</dbReference>
<name>A0A3E0HCM0_9PSEU</name>